<sequence length="59" mass="6608">MINKSKAISCIHLHSDVNEQNKKNAKSVRQEQQQVPNSIDNNNTYSDKGKQVVGSDTTH</sequence>
<organism evidence="2 3">
    <name type="scientific">Solanum tuberosum</name>
    <name type="common">Potato</name>
    <dbReference type="NCBI Taxonomy" id="4113"/>
    <lineage>
        <taxon>Eukaryota</taxon>
        <taxon>Viridiplantae</taxon>
        <taxon>Streptophyta</taxon>
        <taxon>Embryophyta</taxon>
        <taxon>Tracheophyta</taxon>
        <taxon>Spermatophyta</taxon>
        <taxon>Magnoliopsida</taxon>
        <taxon>eudicotyledons</taxon>
        <taxon>Gunneridae</taxon>
        <taxon>Pentapetalae</taxon>
        <taxon>asterids</taxon>
        <taxon>lamiids</taxon>
        <taxon>Solanales</taxon>
        <taxon>Solanaceae</taxon>
        <taxon>Solanoideae</taxon>
        <taxon>Solaneae</taxon>
        <taxon>Solanum</taxon>
    </lineage>
</organism>
<dbReference type="EMBL" id="JAIVGD010000018">
    <property type="protein sequence ID" value="KAH0755669.1"/>
    <property type="molecule type" value="Genomic_DNA"/>
</dbReference>
<evidence type="ECO:0000256" key="1">
    <source>
        <dbReference type="SAM" id="MobiDB-lite"/>
    </source>
</evidence>
<dbReference type="Proteomes" id="UP000826656">
    <property type="component" value="Unassembled WGS sequence"/>
</dbReference>
<evidence type="ECO:0000313" key="2">
    <source>
        <dbReference type="EMBL" id="KAH0755669.1"/>
    </source>
</evidence>
<feature type="compositionally biased region" description="Basic and acidic residues" evidence="1">
    <location>
        <begin position="13"/>
        <end position="22"/>
    </location>
</feature>
<reference evidence="2 3" key="1">
    <citation type="journal article" date="2021" name="bioRxiv">
        <title>Chromosome-scale and haplotype-resolved genome assembly of a tetraploid potato cultivar.</title>
        <authorList>
            <person name="Sun H."/>
            <person name="Jiao W.-B."/>
            <person name="Krause K."/>
            <person name="Campoy J.A."/>
            <person name="Goel M."/>
            <person name="Folz-Donahue K."/>
            <person name="Kukat C."/>
            <person name="Huettel B."/>
            <person name="Schneeberger K."/>
        </authorList>
    </citation>
    <scope>NUCLEOTIDE SEQUENCE [LARGE SCALE GENOMIC DNA]</scope>
    <source>
        <strain evidence="2">SolTubOtavaFocal</strain>
        <tissue evidence="2">Leaves</tissue>
    </source>
</reference>
<name>A0ABQ7UUZ4_SOLTU</name>
<comment type="caution">
    <text evidence="2">The sequence shown here is derived from an EMBL/GenBank/DDBJ whole genome shotgun (WGS) entry which is preliminary data.</text>
</comment>
<proteinExistence type="predicted"/>
<protein>
    <submittedName>
        <fullName evidence="2">Uncharacterized protein</fullName>
    </submittedName>
</protein>
<feature type="compositionally biased region" description="Polar residues" evidence="1">
    <location>
        <begin position="30"/>
        <end position="46"/>
    </location>
</feature>
<feature type="region of interest" description="Disordered" evidence="1">
    <location>
        <begin position="1"/>
        <end position="59"/>
    </location>
</feature>
<evidence type="ECO:0000313" key="3">
    <source>
        <dbReference type="Proteomes" id="UP000826656"/>
    </source>
</evidence>
<keyword evidence="3" id="KW-1185">Reference proteome</keyword>
<accession>A0ABQ7UUZ4</accession>
<gene>
    <name evidence="2" type="ORF">KY290_025939</name>
</gene>